<dbReference type="OrthoDB" id="8278071at2"/>
<dbReference type="Proteomes" id="UP000037425">
    <property type="component" value="Unassembled WGS sequence"/>
</dbReference>
<dbReference type="RefSeq" id="WP_053252562.1">
    <property type="nucleotide sequence ID" value="NZ_LGAP01000035.1"/>
</dbReference>
<protein>
    <submittedName>
        <fullName evidence="1">Uncharacterized protein</fullName>
    </submittedName>
</protein>
<evidence type="ECO:0000313" key="1">
    <source>
        <dbReference type="EMBL" id="KOF13572.1"/>
    </source>
</evidence>
<accession>A0A0L8BFX6</accession>
<dbReference type="PATRIC" id="fig|106592.7.peg.5271"/>
<organism evidence="1 2">
    <name type="scientific">Ensifer adhaerens</name>
    <name type="common">Sinorhizobium morelense</name>
    <dbReference type="NCBI Taxonomy" id="106592"/>
    <lineage>
        <taxon>Bacteria</taxon>
        <taxon>Pseudomonadati</taxon>
        <taxon>Pseudomonadota</taxon>
        <taxon>Alphaproteobacteria</taxon>
        <taxon>Hyphomicrobiales</taxon>
        <taxon>Rhizobiaceae</taxon>
        <taxon>Sinorhizobium/Ensifer group</taxon>
        <taxon>Ensifer</taxon>
    </lineage>
</organism>
<gene>
    <name evidence="1" type="ORF">AC244_30490</name>
</gene>
<name>A0A0L8BFX6_ENSAD</name>
<reference evidence="2" key="1">
    <citation type="submission" date="2015-07" db="EMBL/GenBank/DDBJ databases">
        <title>Whole genome sequence of an Ensifer adhaerens strain isolated from a cave pool in the Wind Cave National Park.</title>
        <authorList>
            <person name="Eng W.W.H."/>
            <person name="Gan H.M."/>
            <person name="Barton H.A."/>
            <person name="Savka M.A."/>
        </authorList>
    </citation>
    <scope>NUCLEOTIDE SEQUENCE [LARGE SCALE GENOMIC DNA]</scope>
    <source>
        <strain evidence="2">SD006</strain>
    </source>
</reference>
<dbReference type="EMBL" id="LGAP01000035">
    <property type="protein sequence ID" value="KOF13572.1"/>
    <property type="molecule type" value="Genomic_DNA"/>
</dbReference>
<proteinExistence type="predicted"/>
<comment type="caution">
    <text evidence="1">The sequence shown here is derived from an EMBL/GenBank/DDBJ whole genome shotgun (WGS) entry which is preliminary data.</text>
</comment>
<sequence length="107" mass="12380">MLIRDGAWTLYDHDMASGRCVWHHFDGEKDVYRVDYPVDNLISENLDVRNSAEKAWRGDWHRVASIPLNVAHSSGLVEAHSQGDDRFVKRFLNDGDNRAWRTKDGQL</sequence>
<dbReference type="AlphaFoldDB" id="A0A0L8BFX6"/>
<evidence type="ECO:0000313" key="2">
    <source>
        <dbReference type="Proteomes" id="UP000037425"/>
    </source>
</evidence>